<evidence type="ECO:0000313" key="2">
    <source>
        <dbReference type="EMBL" id="CPR21807.1"/>
    </source>
</evidence>
<keyword evidence="3" id="KW-1185">Reference proteome</keyword>
<gene>
    <name evidence="2" type="ORF">YBN1229_v1_3240</name>
</gene>
<organism evidence="2 3">
    <name type="scientific">Candidatus Filomicrobium marinum</name>
    <dbReference type="NCBI Taxonomy" id="1608628"/>
    <lineage>
        <taxon>Bacteria</taxon>
        <taxon>Pseudomonadati</taxon>
        <taxon>Pseudomonadota</taxon>
        <taxon>Alphaproteobacteria</taxon>
        <taxon>Hyphomicrobiales</taxon>
        <taxon>Hyphomicrobiaceae</taxon>
        <taxon>Filomicrobium</taxon>
    </lineage>
</organism>
<dbReference type="EMBL" id="LN829119">
    <property type="protein sequence ID" value="CPR21807.1"/>
    <property type="molecule type" value="Genomic_DNA"/>
</dbReference>
<reference evidence="3" key="1">
    <citation type="submission" date="2015-02" db="EMBL/GenBank/DDBJ databases">
        <authorList>
            <person name="Chooi Y.-H."/>
        </authorList>
    </citation>
    <scope>NUCLEOTIDE SEQUENCE [LARGE SCALE GENOMIC DNA]</scope>
    <source>
        <strain evidence="3">strain Y</strain>
    </source>
</reference>
<dbReference type="Proteomes" id="UP000033187">
    <property type="component" value="Chromosome 1"/>
</dbReference>
<keyword evidence="1" id="KW-0472">Membrane</keyword>
<keyword evidence="1" id="KW-0812">Transmembrane</keyword>
<keyword evidence="1" id="KW-1133">Transmembrane helix</keyword>
<evidence type="ECO:0000313" key="3">
    <source>
        <dbReference type="Proteomes" id="UP000033187"/>
    </source>
</evidence>
<accession>A0A0D6JJC0</accession>
<dbReference type="KEGG" id="fiy:BN1229_v1_3240"/>
<proteinExistence type="predicted"/>
<protein>
    <submittedName>
        <fullName evidence="2">Uncharacterized protein</fullName>
    </submittedName>
</protein>
<dbReference type="RefSeq" id="WP_046478509.1">
    <property type="nucleotide sequence ID" value="NZ_LN829118.1"/>
</dbReference>
<name>A0A0D6JJC0_9HYPH</name>
<dbReference type="KEGG" id="fil:BN1229_v1_2674"/>
<feature type="transmembrane region" description="Helical" evidence="1">
    <location>
        <begin position="23"/>
        <end position="42"/>
    </location>
</feature>
<sequence length="99" mass="10536">MLDDTASRQLADRLTPSRLPHRVRLVLMSAGVVMAVTLVLAAGNPDQKRIVADVNNRIVAQQVSQPVVSRPDESATAYGRAIAAMRGTIDLASAQTATQ</sequence>
<evidence type="ECO:0000256" key="1">
    <source>
        <dbReference type="SAM" id="Phobius"/>
    </source>
</evidence>
<dbReference type="AlphaFoldDB" id="A0A0D6JJC0"/>